<proteinExistence type="predicted"/>
<sequence length="177" mass="20235">MQIELLDLVLQVFANKISIDNHRLMRGKQRGATSFHRTNEVRRSRRGPSFRHPIRPRGLVHRVGYGKFATHPQVLYPELVCQFMATVNVYYAHESAKKASEGVLTFFICGIRYRVPLLTLCTIYGFETERQHVTVPDFPGIGTFWSLITTGFLWEPKFTPSIITNNNGGKPSEPVFP</sequence>
<feature type="domain" description="Arabidopsis retrotransposon Orf1 C-terminal" evidence="2">
    <location>
        <begin position="63"/>
        <end position="151"/>
    </location>
</feature>
<accession>A0A8S9NPI8</accession>
<organism evidence="3 4">
    <name type="scientific">Brassica cretica</name>
    <name type="common">Mustard</name>
    <dbReference type="NCBI Taxonomy" id="69181"/>
    <lineage>
        <taxon>Eukaryota</taxon>
        <taxon>Viridiplantae</taxon>
        <taxon>Streptophyta</taxon>
        <taxon>Embryophyta</taxon>
        <taxon>Tracheophyta</taxon>
        <taxon>Spermatophyta</taxon>
        <taxon>Magnoliopsida</taxon>
        <taxon>eudicotyledons</taxon>
        <taxon>Gunneridae</taxon>
        <taxon>Pentapetalae</taxon>
        <taxon>rosids</taxon>
        <taxon>malvids</taxon>
        <taxon>Brassicales</taxon>
        <taxon>Brassicaceae</taxon>
        <taxon>Brassiceae</taxon>
        <taxon>Brassica</taxon>
    </lineage>
</organism>
<dbReference type="Pfam" id="PF03078">
    <property type="entry name" value="ATHILA"/>
    <property type="match status" value="1"/>
</dbReference>
<evidence type="ECO:0000256" key="1">
    <source>
        <dbReference type="SAM" id="MobiDB-lite"/>
    </source>
</evidence>
<feature type="compositionally biased region" description="Basic residues" evidence="1">
    <location>
        <begin position="43"/>
        <end position="52"/>
    </location>
</feature>
<gene>
    <name evidence="3" type="ORF">F2Q69_00042937</name>
</gene>
<comment type="caution">
    <text evidence="3">The sequence shown here is derived from an EMBL/GenBank/DDBJ whole genome shotgun (WGS) entry which is preliminary data.</text>
</comment>
<evidence type="ECO:0000313" key="4">
    <source>
        <dbReference type="Proteomes" id="UP000712600"/>
    </source>
</evidence>
<dbReference type="AlphaFoldDB" id="A0A8S9NPI8"/>
<feature type="region of interest" description="Disordered" evidence="1">
    <location>
        <begin position="30"/>
        <end position="52"/>
    </location>
</feature>
<protein>
    <recommendedName>
        <fullName evidence="2">Arabidopsis retrotransposon Orf1 C-terminal domain-containing protein</fullName>
    </recommendedName>
</protein>
<evidence type="ECO:0000259" key="2">
    <source>
        <dbReference type="Pfam" id="PF03078"/>
    </source>
</evidence>
<dbReference type="EMBL" id="QGKX02001621">
    <property type="protein sequence ID" value="KAF3503019.1"/>
    <property type="molecule type" value="Genomic_DNA"/>
</dbReference>
<dbReference type="InterPro" id="IPR004312">
    <property type="entry name" value="ATHILA_Orf1_C"/>
</dbReference>
<dbReference type="Proteomes" id="UP000712600">
    <property type="component" value="Unassembled WGS sequence"/>
</dbReference>
<name>A0A8S9NPI8_BRACR</name>
<reference evidence="3" key="1">
    <citation type="submission" date="2019-12" db="EMBL/GenBank/DDBJ databases">
        <title>Genome sequencing and annotation of Brassica cretica.</title>
        <authorList>
            <person name="Studholme D.J."/>
            <person name="Sarris P."/>
        </authorList>
    </citation>
    <scope>NUCLEOTIDE SEQUENCE</scope>
    <source>
        <strain evidence="3">PFS-109/04</strain>
        <tissue evidence="3">Leaf</tissue>
    </source>
</reference>
<evidence type="ECO:0000313" key="3">
    <source>
        <dbReference type="EMBL" id="KAF3503019.1"/>
    </source>
</evidence>